<evidence type="ECO:0000313" key="3">
    <source>
        <dbReference type="EMBL" id="RKQ85527.1"/>
    </source>
</evidence>
<dbReference type="PANTHER" id="PTHR43174">
    <property type="entry name" value="UDP-N-ACETYLGLUCOSAMINE 2-EPIMERASE"/>
    <property type="match status" value="1"/>
</dbReference>
<keyword evidence="4" id="KW-1185">Reference proteome</keyword>
<dbReference type="SUPFAM" id="SSF53756">
    <property type="entry name" value="UDP-Glycosyltransferase/glycogen phosphorylase"/>
    <property type="match status" value="1"/>
</dbReference>
<keyword evidence="1" id="KW-0413">Isomerase</keyword>
<protein>
    <submittedName>
        <fullName evidence="3">UDP-GlcNAc3NAcA epimerase</fullName>
    </submittedName>
</protein>
<dbReference type="PANTHER" id="PTHR43174:SF1">
    <property type="entry name" value="UDP-N-ACETYLGLUCOSAMINE 2-EPIMERASE"/>
    <property type="match status" value="1"/>
</dbReference>
<reference evidence="3 4" key="1">
    <citation type="submission" date="2018-10" db="EMBL/GenBank/DDBJ databases">
        <title>Genomic Encyclopedia of Type Strains, Phase IV (KMG-IV): sequencing the most valuable type-strain genomes for metagenomic binning, comparative biology and taxonomic classification.</title>
        <authorList>
            <person name="Goeker M."/>
        </authorList>
    </citation>
    <scope>NUCLEOTIDE SEQUENCE [LARGE SCALE GENOMIC DNA]</scope>
    <source>
        <strain evidence="3 4">DSM 22653</strain>
    </source>
</reference>
<sequence>MTKILTVVGARPQFIKASVVSRELRKLGETVREVLVHTGQHFDPYMSDVFFRELELPNPDYHLGIGGGTHGQNTGRMLEAVESVLFRERPDVVLVYGDTDSTLAGALAAAKLHIPVVHVEAGLRSFNRRMPEEINRVLTDHVSDLLFAPTEQAVENLRREGISGERVRLVGDVMYDAALWFAESVGGQEDILASYGIRPNAYALVTVHRAENTDRPERLLTIVQGFLRFAELMPVVWPLHPRTRKVFETFLEEDVFPQDVRGVIDREFLAELDASGAVVRRNVWWLRPVGYGEMIVLERNARFIATDSGGVQKEAFFYRVPCATLREETEWTELVELGWNRLCPPSSVDDLYACLTEAYQSRGREAFPYGRGDASRKIVQELLRRYG</sequence>
<feature type="domain" description="UDP-N-acetylglucosamine 2-epimerase" evidence="2">
    <location>
        <begin position="30"/>
        <end position="382"/>
    </location>
</feature>
<name>A0A660KYV2_9BACL</name>
<dbReference type="InterPro" id="IPR029767">
    <property type="entry name" value="WecB-like"/>
</dbReference>
<dbReference type="Pfam" id="PF02350">
    <property type="entry name" value="Epimerase_2"/>
    <property type="match status" value="1"/>
</dbReference>
<dbReference type="NCBIfam" id="TIGR00236">
    <property type="entry name" value="wecB"/>
    <property type="match status" value="1"/>
</dbReference>
<dbReference type="CDD" id="cd03786">
    <property type="entry name" value="GTB_UDP-GlcNAc_2-Epimerase"/>
    <property type="match status" value="1"/>
</dbReference>
<organism evidence="3 4">
    <name type="scientific">Brockia lithotrophica</name>
    <dbReference type="NCBI Taxonomy" id="933949"/>
    <lineage>
        <taxon>Bacteria</taxon>
        <taxon>Bacillati</taxon>
        <taxon>Bacillota</taxon>
        <taxon>Bacilli</taxon>
        <taxon>Bacillales</taxon>
        <taxon>Bacillales Family X. Incertae Sedis</taxon>
        <taxon>Brockia</taxon>
    </lineage>
</organism>
<dbReference type="RefSeq" id="WP_121444193.1">
    <property type="nucleotide sequence ID" value="NZ_RBIJ01000002.1"/>
</dbReference>
<evidence type="ECO:0000313" key="4">
    <source>
        <dbReference type="Proteomes" id="UP000267019"/>
    </source>
</evidence>
<dbReference type="Gene3D" id="3.40.50.2000">
    <property type="entry name" value="Glycogen Phosphorylase B"/>
    <property type="match status" value="2"/>
</dbReference>
<evidence type="ECO:0000256" key="1">
    <source>
        <dbReference type="RuleBase" id="RU003513"/>
    </source>
</evidence>
<dbReference type="EMBL" id="RBIJ01000002">
    <property type="protein sequence ID" value="RKQ85527.1"/>
    <property type="molecule type" value="Genomic_DNA"/>
</dbReference>
<gene>
    <name evidence="3" type="ORF">C7438_0925</name>
</gene>
<accession>A0A660KYV2</accession>
<dbReference type="AlphaFoldDB" id="A0A660KYV2"/>
<evidence type="ECO:0000259" key="2">
    <source>
        <dbReference type="Pfam" id="PF02350"/>
    </source>
</evidence>
<dbReference type="GO" id="GO:0016853">
    <property type="term" value="F:isomerase activity"/>
    <property type="evidence" value="ECO:0007669"/>
    <property type="project" value="UniProtKB-KW"/>
</dbReference>
<proteinExistence type="inferred from homology"/>
<dbReference type="OrthoDB" id="9803238at2"/>
<dbReference type="Proteomes" id="UP000267019">
    <property type="component" value="Unassembled WGS sequence"/>
</dbReference>
<dbReference type="InterPro" id="IPR003331">
    <property type="entry name" value="UDP_GlcNAc_Epimerase_2_dom"/>
</dbReference>
<comment type="caution">
    <text evidence="3">The sequence shown here is derived from an EMBL/GenBank/DDBJ whole genome shotgun (WGS) entry which is preliminary data.</text>
</comment>
<comment type="similarity">
    <text evidence="1">Belongs to the UDP-N-acetylglucosamine 2-epimerase family.</text>
</comment>